<organism evidence="1">
    <name type="scientific">hydrocarbon metagenome</name>
    <dbReference type="NCBI Taxonomy" id="938273"/>
    <lineage>
        <taxon>unclassified sequences</taxon>
        <taxon>metagenomes</taxon>
        <taxon>ecological metagenomes</taxon>
    </lineage>
</organism>
<gene>
    <name evidence="1" type="ORF">ASZ90_012036</name>
</gene>
<reference evidence="1" key="1">
    <citation type="journal article" date="2015" name="Proc. Natl. Acad. Sci. U.S.A.">
        <title>Networks of energetic and metabolic interactions define dynamics in microbial communities.</title>
        <authorList>
            <person name="Embree M."/>
            <person name="Liu J.K."/>
            <person name="Al-Bassam M.M."/>
            <person name="Zengler K."/>
        </authorList>
    </citation>
    <scope>NUCLEOTIDE SEQUENCE</scope>
</reference>
<protein>
    <submittedName>
        <fullName evidence="1">Uncharacterized protein</fullName>
    </submittedName>
</protein>
<accession>A0A0W8FBK0</accession>
<dbReference type="EMBL" id="LNQE01001392">
    <property type="protein sequence ID" value="KUG18253.1"/>
    <property type="molecule type" value="Genomic_DNA"/>
</dbReference>
<dbReference type="AlphaFoldDB" id="A0A0W8FBK0"/>
<comment type="caution">
    <text evidence="1">The sequence shown here is derived from an EMBL/GenBank/DDBJ whole genome shotgun (WGS) entry which is preliminary data.</text>
</comment>
<proteinExistence type="predicted"/>
<name>A0A0W8FBK0_9ZZZZ</name>
<evidence type="ECO:0000313" key="1">
    <source>
        <dbReference type="EMBL" id="KUG18253.1"/>
    </source>
</evidence>
<sequence length="37" mass="4196">MDIYQKSPAIAALGRKAICIIHHLIANQWTIDDWGCE</sequence>